<dbReference type="GO" id="GO:0008168">
    <property type="term" value="F:methyltransferase activity"/>
    <property type="evidence" value="ECO:0007669"/>
    <property type="project" value="UniProtKB-KW"/>
</dbReference>
<proteinExistence type="predicted"/>
<dbReference type="OrthoDB" id="4528595at2"/>
<dbReference type="SUPFAM" id="SSF53335">
    <property type="entry name" value="S-adenosyl-L-methionine-dependent methyltransferases"/>
    <property type="match status" value="1"/>
</dbReference>
<dbReference type="InterPro" id="IPR029063">
    <property type="entry name" value="SAM-dependent_MTases_sf"/>
</dbReference>
<organism evidence="1 2">
    <name type="scientific">Planobispora rosea</name>
    <dbReference type="NCBI Taxonomy" id="35762"/>
    <lineage>
        <taxon>Bacteria</taxon>
        <taxon>Bacillati</taxon>
        <taxon>Actinomycetota</taxon>
        <taxon>Actinomycetes</taxon>
        <taxon>Streptosporangiales</taxon>
        <taxon>Streptosporangiaceae</taxon>
        <taxon>Planobispora</taxon>
    </lineage>
</organism>
<comment type="caution">
    <text evidence="1">The sequence shown here is derived from an EMBL/GenBank/DDBJ whole genome shotgun (WGS) entry which is preliminary data.</text>
</comment>
<keyword evidence="1" id="KW-0808">Transferase</keyword>
<dbReference type="AlphaFoldDB" id="A0A8J3SA05"/>
<protein>
    <submittedName>
        <fullName evidence="1">Methyltransferase type 12</fullName>
    </submittedName>
</protein>
<dbReference type="Gene3D" id="3.40.50.150">
    <property type="entry name" value="Vaccinia Virus protein VP39"/>
    <property type="match status" value="1"/>
</dbReference>
<reference evidence="1" key="1">
    <citation type="submission" date="2021-01" db="EMBL/GenBank/DDBJ databases">
        <title>Whole genome shotgun sequence of Planobispora rosea NBRC 15558.</title>
        <authorList>
            <person name="Komaki H."/>
            <person name="Tamura T."/>
        </authorList>
    </citation>
    <scope>NUCLEOTIDE SEQUENCE</scope>
    <source>
        <strain evidence="1">NBRC 15558</strain>
    </source>
</reference>
<name>A0A8J3SA05_PLARO</name>
<keyword evidence="1" id="KW-0489">Methyltransferase</keyword>
<evidence type="ECO:0000313" key="2">
    <source>
        <dbReference type="Proteomes" id="UP000655044"/>
    </source>
</evidence>
<keyword evidence="2" id="KW-1185">Reference proteome</keyword>
<gene>
    <name evidence="1" type="ORF">Pro02_72030</name>
</gene>
<dbReference type="GO" id="GO:0032259">
    <property type="term" value="P:methylation"/>
    <property type="evidence" value="ECO:0007669"/>
    <property type="project" value="UniProtKB-KW"/>
</dbReference>
<sequence length="242" mass="26581">MTDPYERSAEFIDVMMAPHWDAFGPPLTKVLQGFGPGPIVDLGAGGGLGTMVIAEALPDAEIMAVEPSPALRSVLTARMSERPGLRDRVTVLPGNLLRAALPPGVSGVVAMNVIGHLAPEERRGLWNLLVPGVRAVLNLQPPAEPVEVPTTRFADLRLGRHRYEGWGRAEPAGPDSVTWHMSYRVYEGEQLVREVTTDYAWRVLGERTLREELREHHLTLTPVGPEDLGMYVVERETHAYGS</sequence>
<dbReference type="Proteomes" id="UP000655044">
    <property type="component" value="Unassembled WGS sequence"/>
</dbReference>
<dbReference type="RefSeq" id="WP_068923147.1">
    <property type="nucleotide sequence ID" value="NZ_BMQP01000058.1"/>
</dbReference>
<dbReference type="CDD" id="cd02440">
    <property type="entry name" value="AdoMet_MTases"/>
    <property type="match status" value="1"/>
</dbReference>
<evidence type="ECO:0000313" key="1">
    <source>
        <dbReference type="EMBL" id="GIH88795.1"/>
    </source>
</evidence>
<dbReference type="EMBL" id="BOOI01000090">
    <property type="protein sequence ID" value="GIH88795.1"/>
    <property type="molecule type" value="Genomic_DNA"/>
</dbReference>
<accession>A0A8J3SA05</accession>